<evidence type="ECO:0000256" key="2">
    <source>
        <dbReference type="ARBA" id="ARBA00004749"/>
    </source>
</evidence>
<evidence type="ECO:0000256" key="5">
    <source>
        <dbReference type="ARBA" id="ARBA00022946"/>
    </source>
</evidence>
<dbReference type="GO" id="GO:0008289">
    <property type="term" value="F:lipid binding"/>
    <property type="evidence" value="ECO:0007669"/>
    <property type="project" value="UniProtKB-UniRule"/>
</dbReference>
<comment type="caution">
    <text evidence="12">The sequence shown here is derived from an EMBL/GenBank/DDBJ whole genome shotgun (WGS) entry which is preliminary data.</text>
</comment>
<dbReference type="NCBIfam" id="TIGR02396">
    <property type="entry name" value="diverge_rpsU"/>
    <property type="match status" value="1"/>
</dbReference>
<dbReference type="GO" id="GO:0006744">
    <property type="term" value="P:ubiquinone biosynthetic process"/>
    <property type="evidence" value="ECO:0007669"/>
    <property type="project" value="UniProtKB-UniRule"/>
</dbReference>
<comment type="similarity">
    <text evidence="3 8">Belongs to the COQ9 family.</text>
</comment>
<protein>
    <recommendedName>
        <fullName evidence="8">Ubiquinone biosynthesis protein</fullName>
    </recommendedName>
</protein>
<dbReference type="FunFam" id="1.10.357.10:FF:000004">
    <property type="entry name" value="Ubiquinone biosynthesis protein COQ9, mitochondrial"/>
    <property type="match status" value="1"/>
</dbReference>
<proteinExistence type="inferred from homology"/>
<evidence type="ECO:0000256" key="8">
    <source>
        <dbReference type="RuleBase" id="RU366063"/>
    </source>
</evidence>
<gene>
    <name evidence="12" type="ORF">R1flu_001313</name>
</gene>
<keyword evidence="6 8" id="KW-0446">Lipid-binding</keyword>
<name>A0ABD1Y352_9MARC</name>
<dbReference type="InterPro" id="IPR048674">
    <property type="entry name" value="COQ9_HTH"/>
</dbReference>
<keyword evidence="5" id="KW-0809">Transit peptide</keyword>
<organism evidence="12 13">
    <name type="scientific">Riccia fluitans</name>
    <dbReference type="NCBI Taxonomy" id="41844"/>
    <lineage>
        <taxon>Eukaryota</taxon>
        <taxon>Viridiplantae</taxon>
        <taxon>Streptophyta</taxon>
        <taxon>Embryophyta</taxon>
        <taxon>Marchantiophyta</taxon>
        <taxon>Marchantiopsida</taxon>
        <taxon>Marchantiidae</taxon>
        <taxon>Marchantiales</taxon>
        <taxon>Ricciaceae</taxon>
        <taxon>Riccia</taxon>
    </lineage>
</organism>
<dbReference type="Gene3D" id="1.10.357.10">
    <property type="entry name" value="Tetracycline Repressor, domain 2"/>
    <property type="match status" value="1"/>
</dbReference>
<dbReference type="InterPro" id="IPR012762">
    <property type="entry name" value="Ubiq_biosynth_COQ9"/>
</dbReference>
<dbReference type="Pfam" id="PF08511">
    <property type="entry name" value="COQ9"/>
    <property type="match status" value="1"/>
</dbReference>
<evidence type="ECO:0000313" key="12">
    <source>
        <dbReference type="EMBL" id="KAL2621108.1"/>
    </source>
</evidence>
<comment type="function">
    <text evidence="8">Membrane-associated protein that warps the membrane surface to access and bind aromatic isoprenes with high specificity, including ubiquinone (CoQ) isoprene intermediates and presents them directly to Coq7, therefore facilitating the Coq7-mediated hydroxylase step. Participates in the biosynthesis of coenzyme Q, also named ubiquinone, an essential lipid-soluble electron transporter for aerobic cellular respiration.</text>
</comment>
<comment type="pathway">
    <text evidence="2 8">Cofactor biosynthesis; ubiquinone biosynthesis.</text>
</comment>
<evidence type="ECO:0000313" key="13">
    <source>
        <dbReference type="Proteomes" id="UP001605036"/>
    </source>
</evidence>
<feature type="domain" description="Ubiquinone biosynthesis protein COQ9 HTH" evidence="11">
    <location>
        <begin position="184"/>
        <end position="209"/>
    </location>
</feature>
<reference evidence="12 13" key="1">
    <citation type="submission" date="2024-09" db="EMBL/GenBank/DDBJ databases">
        <title>Chromosome-scale assembly of Riccia fluitans.</title>
        <authorList>
            <person name="Paukszto L."/>
            <person name="Sawicki J."/>
            <person name="Karawczyk K."/>
            <person name="Piernik-Szablinska J."/>
            <person name="Szczecinska M."/>
            <person name="Mazdziarz M."/>
        </authorList>
    </citation>
    <scope>NUCLEOTIDE SEQUENCE [LARGE SCALE GENOMIC DNA]</scope>
    <source>
        <strain evidence="12">Rf_01</strain>
        <tissue evidence="12">Aerial parts of the thallus</tissue>
    </source>
</reference>
<evidence type="ECO:0000256" key="7">
    <source>
        <dbReference type="ARBA" id="ARBA00023128"/>
    </source>
</evidence>
<dbReference type="Proteomes" id="UP001605036">
    <property type="component" value="Unassembled WGS sequence"/>
</dbReference>
<dbReference type="PANTHER" id="PTHR21427">
    <property type="entry name" value="UBIQUINONE BIOSYNTHESIS PROTEIN COQ9, MITOCHONDRIAL"/>
    <property type="match status" value="1"/>
</dbReference>
<dbReference type="Pfam" id="PF21392">
    <property type="entry name" value="COQ9_N"/>
    <property type="match status" value="1"/>
</dbReference>
<comment type="subcellular location">
    <subcellularLocation>
        <location evidence="1 8">Mitochondrion</location>
    </subcellularLocation>
</comment>
<evidence type="ECO:0000256" key="4">
    <source>
        <dbReference type="ARBA" id="ARBA00022688"/>
    </source>
</evidence>
<dbReference type="EMBL" id="JBHFFA010000006">
    <property type="protein sequence ID" value="KAL2621108.1"/>
    <property type="molecule type" value="Genomic_DNA"/>
</dbReference>
<dbReference type="InterPro" id="IPR013718">
    <property type="entry name" value="COQ9_C"/>
</dbReference>
<evidence type="ECO:0000259" key="10">
    <source>
        <dbReference type="Pfam" id="PF08511"/>
    </source>
</evidence>
<dbReference type="PANTHER" id="PTHR21427:SF19">
    <property type="entry name" value="UBIQUINONE BIOSYNTHESIS PROTEIN COQ9, MITOCHONDRIAL"/>
    <property type="match status" value="1"/>
</dbReference>
<accession>A0ABD1Y352</accession>
<evidence type="ECO:0000256" key="9">
    <source>
        <dbReference type="SAM" id="MobiDB-lite"/>
    </source>
</evidence>
<feature type="domain" description="COQ9 C-terminal" evidence="10">
    <location>
        <begin position="292"/>
        <end position="361"/>
    </location>
</feature>
<evidence type="ECO:0000256" key="3">
    <source>
        <dbReference type="ARBA" id="ARBA00010766"/>
    </source>
</evidence>
<evidence type="ECO:0000256" key="6">
    <source>
        <dbReference type="ARBA" id="ARBA00023121"/>
    </source>
</evidence>
<evidence type="ECO:0000256" key="1">
    <source>
        <dbReference type="ARBA" id="ARBA00004173"/>
    </source>
</evidence>
<keyword evidence="4 8" id="KW-0831">Ubiquinone biosynthesis</keyword>
<dbReference type="GO" id="GO:0005739">
    <property type="term" value="C:mitochondrion"/>
    <property type="evidence" value="ECO:0007669"/>
    <property type="project" value="UniProtKB-SubCell"/>
</dbReference>
<dbReference type="AlphaFoldDB" id="A0ABD1Y352"/>
<keyword evidence="7 8" id="KW-0496">Mitochondrion</keyword>
<keyword evidence="13" id="KW-1185">Reference proteome</keyword>
<evidence type="ECO:0000259" key="11">
    <source>
        <dbReference type="Pfam" id="PF21392"/>
    </source>
</evidence>
<sequence>MAAAGRRVGALVHRLTECKLETRIAGVVASLEANRGSLSSHVCCKPSADLRALATCAPISNCTEFSQRLPRFDRQLKKNFSIGRGAGVRLESTSSGTTTHSASAKAAAEAAAIRGEVNKVKEEAQFHEEVNKINDEAPDESKIHQGAEKLKEDSSKGNPEERNKNQTRDTEAERDEHEEVLDEKTKALRAALEHVPKLGWTEAAMSAGARDVGLSPAIVGAFPRKEAALVEFFMDECALALAEELEDREEELAKMVLKDRVAEIVWTRLQMQIPYLSKWAQALSIQANPLNAPSSLKQRALLVDDIWHAAGDRSTDMDWYAKRALLAGVYSTTELYMLTDTSPGFKDTKTFLERRIADAIDCRKSVQEASQLAQALGAGFQNTLNSFLNRARSPSGFKF</sequence>
<feature type="region of interest" description="Disordered" evidence="9">
    <location>
        <begin position="130"/>
        <end position="182"/>
    </location>
</feature>